<gene>
    <name evidence="2" type="ORF">JOC54_001099</name>
</gene>
<name>A0ABS2SQT6_9BACI</name>
<protein>
    <submittedName>
        <fullName evidence="2">Uncharacterized protein</fullName>
    </submittedName>
</protein>
<keyword evidence="1" id="KW-1133">Transmembrane helix</keyword>
<accession>A0ABS2SQT6</accession>
<dbReference type="Proteomes" id="UP001179280">
    <property type="component" value="Unassembled WGS sequence"/>
</dbReference>
<organism evidence="2 3">
    <name type="scientific">Shouchella xiaoxiensis</name>
    <dbReference type="NCBI Taxonomy" id="766895"/>
    <lineage>
        <taxon>Bacteria</taxon>
        <taxon>Bacillati</taxon>
        <taxon>Bacillota</taxon>
        <taxon>Bacilli</taxon>
        <taxon>Bacillales</taxon>
        <taxon>Bacillaceae</taxon>
        <taxon>Shouchella</taxon>
    </lineage>
</organism>
<evidence type="ECO:0000313" key="2">
    <source>
        <dbReference type="EMBL" id="MBM7837868.1"/>
    </source>
</evidence>
<keyword evidence="1" id="KW-0812">Transmembrane</keyword>
<keyword evidence="1" id="KW-0472">Membrane</keyword>
<reference evidence="2" key="1">
    <citation type="submission" date="2021-01" db="EMBL/GenBank/DDBJ databases">
        <title>Genomic Encyclopedia of Type Strains, Phase IV (KMG-IV): sequencing the most valuable type-strain genomes for metagenomic binning, comparative biology and taxonomic classification.</title>
        <authorList>
            <person name="Goeker M."/>
        </authorList>
    </citation>
    <scope>NUCLEOTIDE SEQUENCE</scope>
    <source>
        <strain evidence="2">DSM 21943</strain>
    </source>
</reference>
<keyword evidence="3" id="KW-1185">Reference proteome</keyword>
<feature type="transmembrane region" description="Helical" evidence="1">
    <location>
        <begin position="38"/>
        <end position="68"/>
    </location>
</feature>
<evidence type="ECO:0000256" key="1">
    <source>
        <dbReference type="SAM" id="Phobius"/>
    </source>
</evidence>
<sequence length="108" mass="12254">MVKLAVEVVYTLKECLFLICVYKYKDKKGDFVFDSLKTVLLTFVVVPSILGAGMAFTVEILPFLWSLVTQNNVGLASKNLLVSFLLGYVVYLVYVIYKAIEHKYSKKT</sequence>
<comment type="caution">
    <text evidence="2">The sequence shown here is derived from an EMBL/GenBank/DDBJ whole genome shotgun (WGS) entry which is preliminary data.</text>
</comment>
<proteinExistence type="predicted"/>
<feature type="transmembrane region" description="Helical" evidence="1">
    <location>
        <begin position="80"/>
        <end position="97"/>
    </location>
</feature>
<evidence type="ECO:0000313" key="3">
    <source>
        <dbReference type="Proteomes" id="UP001179280"/>
    </source>
</evidence>
<dbReference type="EMBL" id="JAFBCV010000002">
    <property type="protein sequence ID" value="MBM7837868.1"/>
    <property type="molecule type" value="Genomic_DNA"/>
</dbReference>